<dbReference type="Gene3D" id="1.25.40.20">
    <property type="entry name" value="Ankyrin repeat-containing domain"/>
    <property type="match status" value="1"/>
</dbReference>
<dbReference type="SUPFAM" id="SSF54236">
    <property type="entry name" value="Ubiquitin-like"/>
    <property type="match status" value="1"/>
</dbReference>
<evidence type="ECO:0000313" key="3">
    <source>
        <dbReference type="Proteomes" id="UP000028761"/>
    </source>
</evidence>
<organism evidence="2 3">
    <name type="scientific">Papio anubis</name>
    <name type="common">Olive baboon</name>
    <dbReference type="NCBI Taxonomy" id="9555"/>
    <lineage>
        <taxon>Eukaryota</taxon>
        <taxon>Metazoa</taxon>
        <taxon>Chordata</taxon>
        <taxon>Craniata</taxon>
        <taxon>Vertebrata</taxon>
        <taxon>Euteleostomi</taxon>
        <taxon>Mammalia</taxon>
        <taxon>Eutheria</taxon>
        <taxon>Euarchontoglires</taxon>
        <taxon>Primates</taxon>
        <taxon>Haplorrhini</taxon>
        <taxon>Catarrhini</taxon>
        <taxon>Cercopithecidae</taxon>
        <taxon>Cercopithecinae</taxon>
        <taxon>Papio</taxon>
    </lineage>
</organism>
<dbReference type="InterPro" id="IPR042788">
    <property type="entry name" value="ANKUB1"/>
</dbReference>
<dbReference type="SUPFAM" id="SSF48403">
    <property type="entry name" value="Ankyrin repeat"/>
    <property type="match status" value="1"/>
</dbReference>
<reference evidence="2" key="3">
    <citation type="submission" date="2025-09" db="UniProtKB">
        <authorList>
            <consortium name="Ensembl"/>
        </authorList>
    </citation>
    <scope>IDENTIFICATION</scope>
</reference>
<evidence type="ECO:0000259" key="1">
    <source>
        <dbReference type="PROSITE" id="PS50053"/>
    </source>
</evidence>
<dbReference type="RefSeq" id="XP_003895012.2">
    <property type="nucleotide sequence ID" value="XM_003894963.5"/>
</dbReference>
<dbReference type="Bgee" id="ENSPANG00000013122">
    <property type="expression patterns" value="Expressed in paraventricular nucleus of thalamus and 12 other cell types or tissues"/>
</dbReference>
<dbReference type="PANTHER" id="PTHR46885">
    <property type="entry name" value="PROTEIN ANKUB1"/>
    <property type="match status" value="1"/>
</dbReference>
<dbReference type="SMART" id="SM00248">
    <property type="entry name" value="ANK"/>
    <property type="match status" value="2"/>
</dbReference>
<dbReference type="KEGG" id="panu:101026273"/>
<reference evidence="2" key="2">
    <citation type="submission" date="2025-08" db="UniProtKB">
        <authorList>
            <consortium name="Ensembl"/>
        </authorList>
    </citation>
    <scope>IDENTIFICATION</scope>
</reference>
<dbReference type="InterPro" id="IPR036770">
    <property type="entry name" value="Ankyrin_rpt-contain_sf"/>
</dbReference>
<dbReference type="InterPro" id="IPR029071">
    <property type="entry name" value="Ubiquitin-like_domsf"/>
</dbReference>
<dbReference type="Proteomes" id="UP000028761">
    <property type="component" value="Chromosome 2"/>
</dbReference>
<dbReference type="PANTHER" id="PTHR46885:SF1">
    <property type="entry name" value="PROTEIN ANKUB1"/>
    <property type="match status" value="1"/>
</dbReference>
<reference evidence="2 3" key="1">
    <citation type="submission" date="2012-03" db="EMBL/GenBank/DDBJ databases">
        <title>Whole Genome Assembly of Papio anubis.</title>
        <authorList>
            <person name="Liu Y.L."/>
            <person name="Abraham K.A."/>
            <person name="Akbar H.A."/>
            <person name="Ali S.A."/>
            <person name="Anosike U.A."/>
            <person name="Aqrawi P.A."/>
            <person name="Arias F.A."/>
            <person name="Attaway T.A."/>
            <person name="Awwad R.A."/>
            <person name="Babu C.B."/>
            <person name="Bandaranaike D.B."/>
            <person name="Battles P.B."/>
            <person name="Bell A.B."/>
            <person name="Beltran B.B."/>
            <person name="Berhane-Mersha D.B."/>
            <person name="Bess C.B."/>
            <person name="Bickham C.B."/>
            <person name="Bolden T.B."/>
            <person name="Carter K.C."/>
            <person name="Chau D.C."/>
            <person name="Chavez A.C."/>
            <person name="Clerc-Blankenburg K.C."/>
            <person name="Coyle M.C."/>
            <person name="Dao M.D."/>
            <person name="Davila M.L.D."/>
            <person name="Davy-Carroll L.D."/>
            <person name="Denson S.D."/>
            <person name="Dinh H.D."/>
            <person name="Fernandez S.F."/>
            <person name="Fernando P.F."/>
            <person name="Forbes L.F."/>
            <person name="Francis C.F."/>
            <person name="Francisco L.F."/>
            <person name="Fu Q.F."/>
            <person name="Garcia-Iii R.G."/>
            <person name="Garrett T.G."/>
            <person name="Gross S.G."/>
            <person name="Gubbala S.G."/>
            <person name="Hirani K.H."/>
            <person name="Hogues M.H."/>
            <person name="Hollins B.H."/>
            <person name="Jackson L.J."/>
            <person name="Javaid M.J."/>
            <person name="Jhangiani S.J."/>
            <person name="Johnson A.J."/>
            <person name="Johnson B.J."/>
            <person name="Jones J.J."/>
            <person name="Joshi V.J."/>
            <person name="Kalu J.K."/>
            <person name="Khan N.K."/>
            <person name="Korchina V.K."/>
            <person name="Kovar C.K."/>
            <person name="Lago L.L."/>
            <person name="Lara F.L."/>
            <person name="Le T.-K.L."/>
            <person name="Lee S.L."/>
            <person name="Legall-Iii F.L."/>
            <person name="Lemon S.L."/>
            <person name="Liu J.L."/>
            <person name="Liu Y.-S.L."/>
            <person name="Liyanage D.L."/>
            <person name="Lopez J.L."/>
            <person name="Lorensuhewa L.L."/>
            <person name="Mata R.M."/>
            <person name="Mathew T.M."/>
            <person name="Mercado C.M."/>
            <person name="Mercado I.M."/>
            <person name="Morales K.M."/>
            <person name="Morgan M.M."/>
            <person name="Munidasa M.M."/>
            <person name="Ngo D.N."/>
            <person name="Nguyen L.N."/>
            <person name="Nguyen T.N."/>
            <person name="Nguyen N.N."/>
            <person name="Obregon M.O."/>
            <person name="Okwuonu G.O."/>
            <person name="Ongeri F.O."/>
            <person name="Onwere C.O."/>
            <person name="Osifeso I.O."/>
            <person name="Parra A.P."/>
            <person name="Patil S.P."/>
            <person name="Perez A.P."/>
            <person name="Perez Y.P."/>
            <person name="Pham C.P."/>
            <person name="Pu L.-L.P."/>
            <person name="Puazo M.P."/>
            <person name="Quiroz J.Q."/>
            <person name="Rouhana J.R."/>
            <person name="Ruiz M.R."/>
            <person name="Ruiz S.-J.R."/>
            <person name="Saada N.S."/>
            <person name="Santibanez J.S."/>
            <person name="Scheel M.S."/>
            <person name="Schneider B.S."/>
            <person name="Simmons D.S."/>
            <person name="Sisson I.S."/>
            <person name="Tang L.-Y.T."/>
            <person name="Thornton R.T."/>
            <person name="Tisius J.T."/>
            <person name="Toledanes G.T."/>
            <person name="Trejos Z.T."/>
            <person name="Usmani K.U."/>
            <person name="Varghese R.V."/>
            <person name="Vattathil S.V."/>
            <person name="Vee V.V."/>
            <person name="Walker D.W."/>
            <person name="Weissenberger G.W."/>
            <person name="White C.W."/>
            <person name="Williams A.W."/>
            <person name="Woodworth J.W."/>
            <person name="Wright R.W."/>
            <person name="Zhu Y.Z."/>
            <person name="Han Y.H."/>
            <person name="Newsham I.N."/>
            <person name="Nazareth L.N."/>
            <person name="Worley K.W."/>
            <person name="Muzny D.M."/>
            <person name="Rogers J.R."/>
            <person name="Gibbs R.G."/>
        </authorList>
    </citation>
    <scope>NUCLEOTIDE SEQUENCE [LARGE SCALE GENOMIC DNA]</scope>
</reference>
<keyword evidence="3" id="KW-1185">Reference proteome</keyword>
<dbReference type="Ensembl" id="ENSPANT00000023573.3">
    <property type="protein sequence ID" value="ENSPANP00000002786.3"/>
    <property type="gene ID" value="ENSPANG00000013122.3"/>
</dbReference>
<accession>A0A096MSL7</accession>
<dbReference type="GeneTree" id="ENSGT00390000007965"/>
<name>A0A096MSL7_PAPAN</name>
<dbReference type="GeneID" id="101026273"/>
<dbReference type="InterPro" id="IPR000626">
    <property type="entry name" value="Ubiquitin-like_dom"/>
</dbReference>
<gene>
    <name evidence="2" type="primary">ANKUB1</name>
</gene>
<dbReference type="CDD" id="cd17051">
    <property type="entry name" value="Ubl2_ANKUB1"/>
    <property type="match status" value="1"/>
</dbReference>
<evidence type="ECO:0000313" key="2">
    <source>
        <dbReference type="Ensembl" id="ENSPANP00000002786.3"/>
    </source>
</evidence>
<dbReference type="Gene3D" id="3.10.20.90">
    <property type="entry name" value="Phosphatidylinositol 3-kinase Catalytic Subunit, Chain A, domain 1"/>
    <property type="match status" value="1"/>
</dbReference>
<dbReference type="CDD" id="cd17050">
    <property type="entry name" value="Ubl1_ANKUB1"/>
    <property type="match status" value="1"/>
</dbReference>
<dbReference type="eggNOG" id="ENOG502QPYP">
    <property type="taxonomic scope" value="Eukaryota"/>
</dbReference>
<proteinExistence type="predicted"/>
<sequence>MRIFIAFEGSFEPFDVSADETVEVVKLMIKDYFHIPLSEDKQGRRYLELMYAGAALKDSWSLADVGISFCSTLKCFVKEEDKPTLYVFNAVTQDTMPIMQSISLLDKTVSDLRTLVTLRCGLPVSVYCLRTPRGLEMYDCNTLKDYQTDIGTTLRLDVWDGWKEFLMGCLLGQKLKVQRYLSKEGPVLKYQKRVALYIAAFCGYIELTEWALKQGARPHEAVGVHPYRAWCHEALHADVSKCPIHAAAEAGQLLILKAFVNCSVLCLECKNAAGQTPLTIVFKHKHKDCVLYLLSKMWSTVSFPKISVPMRIYIKIKQWILRAQSHSLHKSQFCGARVFGAKVGDTVMVDGFTKPKMTSKSWHKAGNSDSQSILLKLPSLSKQTASSKPVSLLAISQPDAREQALKFHPLVNASTFSELQKHQQQDQKKITATARKKEKLIKNTYLPQVPLPPVSRVGYSHPSFFYATPSADFLLKSSFSSFSEHSGKTPRENAIYCLAVASAFKEKRWLQQLEIARVLAKKSISNLTTRGGLTACENSLEIVL</sequence>
<protein>
    <submittedName>
        <fullName evidence="2">Ankyrin repeat and ubiquitin domain containing 1</fullName>
    </submittedName>
</protein>
<dbReference type="InterPro" id="IPR002110">
    <property type="entry name" value="Ankyrin_rpt"/>
</dbReference>
<dbReference type="HOGENOM" id="CLU_543968_0_0_1"/>
<dbReference type="PROSITE" id="PS50053">
    <property type="entry name" value="UBIQUITIN_2"/>
    <property type="match status" value="1"/>
</dbReference>
<dbReference type="OMA" id="QGGLTAC"/>
<feature type="domain" description="Ubiquitin-like" evidence="1">
    <location>
        <begin position="1"/>
        <end position="82"/>
    </location>
</feature>
<dbReference type="AlphaFoldDB" id="A0A096MSL7"/>
<dbReference type="CTD" id="389161"/>